<dbReference type="OrthoDB" id="361494at2759"/>
<feature type="repeat" description="WD" evidence="3">
    <location>
        <begin position="59"/>
        <end position="101"/>
    </location>
</feature>
<dbReference type="GO" id="GO:0031464">
    <property type="term" value="C:Cul4A-RING E3 ubiquitin ligase complex"/>
    <property type="evidence" value="ECO:0007669"/>
    <property type="project" value="TreeGrafter"/>
</dbReference>
<evidence type="ECO:0000256" key="1">
    <source>
        <dbReference type="ARBA" id="ARBA00022574"/>
    </source>
</evidence>
<evidence type="ECO:0000256" key="3">
    <source>
        <dbReference type="PROSITE-ProRule" id="PRU00221"/>
    </source>
</evidence>
<dbReference type="VEuPathDB" id="FungiDB:CPSG_07592"/>
<keyword evidence="4" id="KW-0175">Coiled coil</keyword>
<dbReference type="PROSITE" id="PS50294">
    <property type="entry name" value="WD_REPEATS_REGION"/>
    <property type="match status" value="2"/>
</dbReference>
<feature type="repeat" description="WD" evidence="3">
    <location>
        <begin position="207"/>
        <end position="249"/>
    </location>
</feature>
<name>E9DCP0_COCPS</name>
<protein>
    <submittedName>
        <fullName evidence="6">WD repeat protein</fullName>
    </submittedName>
</protein>
<dbReference type="GO" id="GO:0043161">
    <property type="term" value="P:proteasome-mediated ubiquitin-dependent protein catabolic process"/>
    <property type="evidence" value="ECO:0007669"/>
    <property type="project" value="TreeGrafter"/>
</dbReference>
<dbReference type="PANTHER" id="PTHR46202">
    <property type="entry name" value="DNA EXCISION REPAIR PROTEIN ERCC-8"/>
    <property type="match status" value="1"/>
</dbReference>
<evidence type="ECO:0000313" key="7">
    <source>
        <dbReference type="Proteomes" id="UP000002497"/>
    </source>
</evidence>
<organism evidence="7">
    <name type="scientific">Coccidioides posadasii (strain RMSCC 757 / Silveira)</name>
    <name type="common">Valley fever fungus</name>
    <dbReference type="NCBI Taxonomy" id="443226"/>
    <lineage>
        <taxon>Eukaryota</taxon>
        <taxon>Fungi</taxon>
        <taxon>Dikarya</taxon>
        <taxon>Ascomycota</taxon>
        <taxon>Pezizomycotina</taxon>
        <taxon>Eurotiomycetes</taxon>
        <taxon>Eurotiomycetidae</taxon>
        <taxon>Onygenales</taxon>
        <taxon>Onygenaceae</taxon>
        <taxon>Coccidioides</taxon>
    </lineage>
</organism>
<dbReference type="GO" id="GO:0006283">
    <property type="term" value="P:transcription-coupled nucleotide-excision repair"/>
    <property type="evidence" value="ECO:0007669"/>
    <property type="project" value="InterPro"/>
</dbReference>
<dbReference type="Proteomes" id="UP000002497">
    <property type="component" value="Unassembled WGS sequence"/>
</dbReference>
<dbReference type="OMA" id="GEIFMFE"/>
<dbReference type="VEuPathDB" id="FungiDB:D8B26_004246"/>
<dbReference type="InterPro" id="IPR001680">
    <property type="entry name" value="WD40_rpt"/>
</dbReference>
<dbReference type="InterPro" id="IPR015943">
    <property type="entry name" value="WD40/YVTN_repeat-like_dom_sf"/>
</dbReference>
<feature type="repeat" description="WD" evidence="3">
    <location>
        <begin position="281"/>
        <end position="322"/>
    </location>
</feature>
<reference evidence="7" key="2">
    <citation type="submission" date="2010-03" db="EMBL/GenBank/DDBJ databases">
        <title>The genome sequence of Coccidioides posadasii strain Silveira.</title>
        <authorList>
            <consortium name="The Broad Institute Genome Sequencing Center for Infectious Disease"/>
            <person name="Neafsey D."/>
            <person name="Orbach M."/>
            <person name="Henn M.R."/>
            <person name="Cole G.T."/>
            <person name="Galgiani J."/>
            <person name="Gardner M.J."/>
            <person name="Kirkland T.N."/>
            <person name="Taylor J.W."/>
            <person name="Young S.K."/>
            <person name="Zeng Q."/>
            <person name="Koehrsen M."/>
            <person name="Alvarado L."/>
            <person name="Berlin A."/>
            <person name="Borenstein D."/>
            <person name="Chapman S.B."/>
            <person name="Chen Z."/>
            <person name="Engels R."/>
            <person name="Freedman E."/>
            <person name="Gellesch M."/>
            <person name="Goldberg J."/>
            <person name="Griggs A."/>
            <person name="Gujja S."/>
            <person name="Heilman E."/>
            <person name="Heiman D."/>
            <person name="Howarth C."/>
            <person name="Jen D."/>
            <person name="Larson L."/>
            <person name="Mehta T."/>
            <person name="Neiman D."/>
            <person name="Park D."/>
            <person name="Pearson M."/>
            <person name="Richards J."/>
            <person name="Roberts A."/>
            <person name="Saif S."/>
            <person name="Shea T."/>
            <person name="Shenoy N."/>
            <person name="Sisk P."/>
            <person name="Stolte C."/>
            <person name="Sykes S."/>
            <person name="Walk T."/>
            <person name="White J."/>
            <person name="Yandava C."/>
            <person name="Haas B."/>
            <person name="Nusbaum C."/>
            <person name="Birren B."/>
        </authorList>
    </citation>
    <scope>NUCLEOTIDE SEQUENCE [LARGE SCALE GENOMIC DNA]</scope>
    <source>
        <strain evidence="7">RMSCC 757 / Silveira</strain>
    </source>
</reference>
<dbReference type="EMBL" id="GL636499">
    <property type="protein sequence ID" value="EFW15965.1"/>
    <property type="molecule type" value="Genomic_DNA"/>
</dbReference>
<dbReference type="GO" id="GO:0000109">
    <property type="term" value="C:nucleotide-excision repair complex"/>
    <property type="evidence" value="ECO:0007669"/>
    <property type="project" value="TreeGrafter"/>
</dbReference>
<dbReference type="PROSITE" id="PS50082">
    <property type="entry name" value="WD_REPEATS_2"/>
    <property type="match status" value="3"/>
</dbReference>
<evidence type="ECO:0000256" key="5">
    <source>
        <dbReference type="SAM" id="MobiDB-lite"/>
    </source>
</evidence>
<keyword evidence="2" id="KW-0677">Repeat</keyword>
<evidence type="ECO:0000256" key="4">
    <source>
        <dbReference type="SAM" id="Coils"/>
    </source>
</evidence>
<dbReference type="InterPro" id="IPR042238">
    <property type="entry name" value="Rad28/ERCC8/Ckn1/ATCSA-1"/>
</dbReference>
<dbReference type="AlphaFoldDB" id="E9DCP0"/>
<proteinExistence type="predicted"/>
<dbReference type="SMART" id="SM00320">
    <property type="entry name" value="WD40"/>
    <property type="match status" value="6"/>
</dbReference>
<keyword evidence="1 3" id="KW-0853">WD repeat</keyword>
<dbReference type="InterPro" id="IPR036322">
    <property type="entry name" value="WD40_repeat_dom_sf"/>
</dbReference>
<feature type="coiled-coil region" evidence="4">
    <location>
        <begin position="440"/>
        <end position="472"/>
    </location>
</feature>
<dbReference type="Gene3D" id="2.130.10.10">
    <property type="entry name" value="YVTN repeat-like/Quinoprotein amine dehydrogenase"/>
    <property type="match status" value="1"/>
</dbReference>
<accession>E9DCP0</accession>
<dbReference type="STRING" id="443226.E9DCP0"/>
<sequence length="484" mass="52518">MSTRGFSDQQNPDKTGSQGSICPSSFHAAQCSRLIQCLAPAPGIRFSSASASTTDGDEVWAHKAGVNVLAIDHYDRRFMVSGGADASVHLWDFESRGAQSTHLHRSIASVSKSSNTSAHTHALTSISIYPFDPTPATVLTTSHDTTLKLSSIGESEITPVHTFSLHSTPYSHSLSSHPSSHLLIGVGTSDKAVRLLDLRSGLSTHSLPGHTGAVLSVQWAPHNPHLIASASKDNRVLIFDVRRGGHNSTIASLDMDDAVGVLPPPTAPPTFHPRKPFARGSRAHNGAVTGVRWSPQGDFIITAGQDSRLRVWDATTGANTLVHFGPRIRNSASMHLAERAPLVVPDNVSAQEAPFFLWPNYSDPDDRGEIFIFSIRNEGELVTHLKVPGIPSRERMRAIGKPSALTAARINTLTWRGNGGAGEGMEMFSGHGDGTIRCWASRTEEEIDEIEAEREETEMEERKRKRDVLEELYRGLMQPGVTFT</sequence>
<keyword evidence="7" id="KW-1185">Reference proteome</keyword>
<dbReference type="HOGENOM" id="CLU_032951_0_1_1"/>
<reference evidence="7" key="1">
    <citation type="journal article" date="2010" name="Genome Res.">
        <title>Population genomic sequencing of Coccidioides fungi reveals recent hybridization and transposon control.</title>
        <authorList>
            <person name="Neafsey D.E."/>
            <person name="Barker B.M."/>
            <person name="Sharpton T.J."/>
            <person name="Stajich J.E."/>
            <person name="Park D.J."/>
            <person name="Whiston E."/>
            <person name="Hung C.-Y."/>
            <person name="McMahan C."/>
            <person name="White J."/>
            <person name="Sykes S."/>
            <person name="Heiman D."/>
            <person name="Young S."/>
            <person name="Zeng Q."/>
            <person name="Abouelleil A."/>
            <person name="Aftuck L."/>
            <person name="Bessette D."/>
            <person name="Brown A."/>
            <person name="FitzGerald M."/>
            <person name="Lui A."/>
            <person name="Macdonald J.P."/>
            <person name="Priest M."/>
            <person name="Orbach M.J."/>
            <person name="Galgiani J.N."/>
            <person name="Kirkland T.N."/>
            <person name="Cole G.T."/>
            <person name="Birren B.W."/>
            <person name="Henn M.R."/>
            <person name="Taylor J.W."/>
            <person name="Rounsley S.D."/>
        </authorList>
    </citation>
    <scope>NUCLEOTIDE SEQUENCE [LARGE SCALE GENOMIC DNA]</scope>
    <source>
        <strain evidence="7">RMSCC 757 / Silveira</strain>
    </source>
</reference>
<evidence type="ECO:0000313" key="6">
    <source>
        <dbReference type="EMBL" id="EFW15965.1"/>
    </source>
</evidence>
<gene>
    <name evidence="6" type="ORF">CPSG_07592</name>
</gene>
<dbReference type="FunFam" id="2.130.10.10:FF:001166">
    <property type="entry name" value="WD repeat protein (AFU_orthologue AFUA_4G09620)"/>
    <property type="match status" value="1"/>
</dbReference>
<dbReference type="InterPro" id="IPR019775">
    <property type="entry name" value="WD40_repeat_CS"/>
</dbReference>
<dbReference type="PROSITE" id="PS00678">
    <property type="entry name" value="WD_REPEATS_1"/>
    <property type="match status" value="2"/>
</dbReference>
<dbReference type="Pfam" id="PF00400">
    <property type="entry name" value="WD40"/>
    <property type="match status" value="3"/>
</dbReference>
<dbReference type="SUPFAM" id="SSF50978">
    <property type="entry name" value="WD40 repeat-like"/>
    <property type="match status" value="1"/>
</dbReference>
<dbReference type="eggNOG" id="KOG4283">
    <property type="taxonomic scope" value="Eukaryota"/>
</dbReference>
<dbReference type="GO" id="GO:0000209">
    <property type="term" value="P:protein polyubiquitination"/>
    <property type="evidence" value="ECO:0007669"/>
    <property type="project" value="TreeGrafter"/>
</dbReference>
<feature type="region of interest" description="Disordered" evidence="5">
    <location>
        <begin position="1"/>
        <end position="20"/>
    </location>
</feature>
<evidence type="ECO:0000256" key="2">
    <source>
        <dbReference type="ARBA" id="ARBA00022737"/>
    </source>
</evidence>
<dbReference type="PANTHER" id="PTHR46202:SF1">
    <property type="entry name" value="DNA EXCISION REPAIR PROTEIN ERCC-8"/>
    <property type="match status" value="1"/>
</dbReference>